<evidence type="ECO:0000256" key="4">
    <source>
        <dbReference type="ARBA" id="ARBA00022723"/>
    </source>
</evidence>
<evidence type="ECO:0000256" key="5">
    <source>
        <dbReference type="ARBA" id="ARBA00022801"/>
    </source>
</evidence>
<dbReference type="SUPFAM" id="SSF53187">
    <property type="entry name" value="Zn-dependent exopeptidases"/>
    <property type="match status" value="1"/>
</dbReference>
<organism evidence="8 9">
    <name type="scientific">Rubrobacter xylanophilus</name>
    <dbReference type="NCBI Taxonomy" id="49319"/>
    <lineage>
        <taxon>Bacteria</taxon>
        <taxon>Bacillati</taxon>
        <taxon>Actinomycetota</taxon>
        <taxon>Rubrobacteria</taxon>
        <taxon>Rubrobacterales</taxon>
        <taxon>Rubrobacteraceae</taxon>
        <taxon>Rubrobacter</taxon>
    </lineage>
</organism>
<dbReference type="RefSeq" id="WP_143529017.1">
    <property type="nucleotide sequence ID" value="NZ_AP019791.1"/>
</dbReference>
<dbReference type="OrthoDB" id="9808195at2"/>
<protein>
    <submittedName>
        <fullName evidence="8">Zn-dependent hydrolase</fullName>
    </submittedName>
</protein>
<feature type="binding site" evidence="7">
    <location>
        <position position="86"/>
    </location>
    <ligand>
        <name>Zn(2+)</name>
        <dbReference type="ChEBI" id="CHEBI:29105"/>
        <label>1</label>
    </ligand>
</feature>
<feature type="binding site" evidence="7">
    <location>
        <position position="114"/>
    </location>
    <ligand>
        <name>Zn(2+)</name>
        <dbReference type="ChEBI" id="CHEBI:29105"/>
        <label>2</label>
    </ligand>
</feature>
<dbReference type="PANTHER" id="PTHR32494">
    <property type="entry name" value="ALLANTOATE DEIMINASE-RELATED"/>
    <property type="match status" value="1"/>
</dbReference>
<dbReference type="Gene3D" id="3.40.630.10">
    <property type="entry name" value="Zn peptidases"/>
    <property type="match status" value="1"/>
</dbReference>
<comment type="cofactor">
    <cofactor evidence="1">
        <name>Mn(2+)</name>
        <dbReference type="ChEBI" id="CHEBI:29035"/>
    </cofactor>
</comment>
<evidence type="ECO:0000313" key="8">
    <source>
        <dbReference type="EMBL" id="BBL81088.1"/>
    </source>
</evidence>
<gene>
    <name evidence="8" type="ORF">RxyAA322_29420</name>
</gene>
<dbReference type="SUPFAM" id="SSF55031">
    <property type="entry name" value="Bacterial exopeptidase dimerisation domain"/>
    <property type="match status" value="1"/>
</dbReference>
<dbReference type="PANTHER" id="PTHR32494:SF19">
    <property type="entry name" value="ALLANTOATE DEIMINASE-RELATED"/>
    <property type="match status" value="1"/>
</dbReference>
<feature type="binding site" evidence="7">
    <location>
        <position position="75"/>
    </location>
    <ligand>
        <name>Zn(2+)</name>
        <dbReference type="ChEBI" id="CHEBI:29105"/>
        <label>1</label>
    </ligand>
</feature>
<feature type="binding site" evidence="7">
    <location>
        <position position="181"/>
    </location>
    <ligand>
        <name>Zn(2+)</name>
        <dbReference type="ChEBI" id="CHEBI:29105"/>
        <label>1</label>
    </ligand>
</feature>
<dbReference type="GO" id="GO:0016813">
    <property type="term" value="F:hydrolase activity, acting on carbon-nitrogen (but not peptide) bonds, in linear amidines"/>
    <property type="evidence" value="ECO:0007669"/>
    <property type="project" value="InterPro"/>
</dbReference>
<keyword evidence="9" id="KW-1185">Reference proteome</keyword>
<keyword evidence="5 8" id="KW-0378">Hydrolase</keyword>
<feature type="binding site" evidence="7">
    <location>
        <position position="372"/>
    </location>
    <ligand>
        <name>Zn(2+)</name>
        <dbReference type="ChEBI" id="CHEBI:29105"/>
        <label>2</label>
    </ligand>
</feature>
<comment type="subunit">
    <text evidence="3">Homodimer.</text>
</comment>
<dbReference type="AlphaFoldDB" id="A0A510HMM1"/>
<evidence type="ECO:0000313" key="9">
    <source>
        <dbReference type="Proteomes" id="UP000318065"/>
    </source>
</evidence>
<sequence length="405" mass="42911">MNPERVRERIEELFALAPDPRGGATRLAYSPEEARAMRLVAGWLEEAGLRARLDRFGNLWGLPATAGWFVTSGSHVDTVPNGGRLDGALGTVLAVEAAGELGGRFGVLVCAGEEAPRFGAGTLGSRQLAGRLGEAELARMRDAGGISALAAREEFLGLLPEIPRLEEPDPLSRVAAHLEVHVEQRRGLRGEGASVGVVTAVAGPARYRLRFTGESGHSGEARMRERRDALCAAAEVILLAESLARKAAATVATVATVAAEPGSITAVPGRVELGLDVRGADLGEREELVRLLLERGREICARRGVGFTHRCLSRSEPVALDERVVELAERVARAEGIPARRCISYAGHDAQHLAGRLPAALLFAASSNGVSHAPGEEMEKGDLENACRMAAALLQALESEYGGER</sequence>
<dbReference type="PIRSF" id="PIRSF001235">
    <property type="entry name" value="Amidase_carbamoylase"/>
    <property type="match status" value="1"/>
</dbReference>
<proteinExistence type="inferred from homology"/>
<evidence type="ECO:0000256" key="6">
    <source>
        <dbReference type="ARBA" id="ARBA00023211"/>
    </source>
</evidence>
<evidence type="ECO:0000256" key="3">
    <source>
        <dbReference type="ARBA" id="ARBA00011738"/>
    </source>
</evidence>
<keyword evidence="7" id="KW-0862">Zinc</keyword>
<dbReference type="EMBL" id="AP019791">
    <property type="protein sequence ID" value="BBL81088.1"/>
    <property type="molecule type" value="Genomic_DNA"/>
</dbReference>
<dbReference type="InterPro" id="IPR036264">
    <property type="entry name" value="Bact_exopeptidase_dim_dom"/>
</dbReference>
<name>A0A510HMM1_9ACTN</name>
<dbReference type="InterPro" id="IPR002933">
    <property type="entry name" value="Peptidase_M20"/>
</dbReference>
<evidence type="ECO:0000256" key="7">
    <source>
        <dbReference type="PIRSR" id="PIRSR001235-1"/>
    </source>
</evidence>
<dbReference type="NCBIfam" id="TIGR01879">
    <property type="entry name" value="hydantase"/>
    <property type="match status" value="1"/>
</dbReference>
<dbReference type="Proteomes" id="UP000318065">
    <property type="component" value="Chromosome"/>
</dbReference>
<keyword evidence="4 7" id="KW-0479">Metal-binding</keyword>
<feature type="binding site" evidence="7">
    <location>
        <position position="86"/>
    </location>
    <ligand>
        <name>Zn(2+)</name>
        <dbReference type="ChEBI" id="CHEBI:29105"/>
        <label>2</label>
    </ligand>
</feature>
<evidence type="ECO:0000256" key="1">
    <source>
        <dbReference type="ARBA" id="ARBA00001936"/>
    </source>
</evidence>
<keyword evidence="6" id="KW-0464">Manganese</keyword>
<dbReference type="Gene3D" id="3.30.70.360">
    <property type="match status" value="1"/>
</dbReference>
<dbReference type="Pfam" id="PF01546">
    <property type="entry name" value="Peptidase_M20"/>
    <property type="match status" value="1"/>
</dbReference>
<accession>A0A510HMM1</accession>
<reference evidence="8" key="1">
    <citation type="journal article" date="2019" name="Microbiol. Resour. Announc.">
        <title>Complete Genome Sequence of Rubrobacter xylanophilus Strain AA3-22, Isolated from Arima Onsen in Japan.</title>
        <authorList>
            <person name="Tomariguchi N."/>
            <person name="Miyazaki K."/>
        </authorList>
    </citation>
    <scope>NUCLEOTIDE SEQUENCE [LARGE SCALE GENOMIC DNA]</scope>
    <source>
        <strain evidence="8">AA3-22</strain>
    </source>
</reference>
<dbReference type="GO" id="GO:0046872">
    <property type="term" value="F:metal ion binding"/>
    <property type="evidence" value="ECO:0007669"/>
    <property type="project" value="UniProtKB-KW"/>
</dbReference>
<comment type="cofactor">
    <cofactor evidence="7">
        <name>Zn(2+)</name>
        <dbReference type="ChEBI" id="CHEBI:29105"/>
    </cofactor>
    <text evidence="7">Binds 2 Zn(2+) ions per subunit.</text>
</comment>
<evidence type="ECO:0000256" key="2">
    <source>
        <dbReference type="ARBA" id="ARBA00006153"/>
    </source>
</evidence>
<dbReference type="InterPro" id="IPR010158">
    <property type="entry name" value="Amidase_Cbmase"/>
</dbReference>
<comment type="similarity">
    <text evidence="2">Belongs to the peptidase M20 family.</text>
</comment>